<organism evidence="1 2">
    <name type="scientific">Drosophila gunungcola</name>
    <name type="common">fruit fly</name>
    <dbReference type="NCBI Taxonomy" id="103775"/>
    <lineage>
        <taxon>Eukaryota</taxon>
        <taxon>Metazoa</taxon>
        <taxon>Ecdysozoa</taxon>
        <taxon>Arthropoda</taxon>
        <taxon>Hexapoda</taxon>
        <taxon>Insecta</taxon>
        <taxon>Pterygota</taxon>
        <taxon>Neoptera</taxon>
        <taxon>Endopterygota</taxon>
        <taxon>Diptera</taxon>
        <taxon>Brachycera</taxon>
        <taxon>Muscomorpha</taxon>
        <taxon>Ephydroidea</taxon>
        <taxon>Drosophilidae</taxon>
        <taxon>Drosophila</taxon>
        <taxon>Sophophora</taxon>
    </lineage>
</organism>
<gene>
    <name evidence="1" type="ORF">M5D96_000502</name>
</gene>
<evidence type="ECO:0000313" key="2">
    <source>
        <dbReference type="Proteomes" id="UP001059596"/>
    </source>
</evidence>
<evidence type="ECO:0000313" key="1">
    <source>
        <dbReference type="EMBL" id="KAI8044346.1"/>
    </source>
</evidence>
<accession>A0A9Q0BU69</accession>
<protein>
    <submittedName>
        <fullName evidence="1">Uncharacterized protein</fullName>
    </submittedName>
</protein>
<keyword evidence="2" id="KW-1185">Reference proteome</keyword>
<dbReference type="EMBL" id="JAMKOV010000001">
    <property type="protein sequence ID" value="KAI8044346.1"/>
    <property type="molecule type" value="Genomic_DNA"/>
</dbReference>
<reference evidence="1" key="1">
    <citation type="journal article" date="2023" name="Genome Biol. Evol.">
        <title>Long-read-based Genome Assembly of Drosophila gunungcola Reveals Fewer Chemosensory Genes in Flower-breeding Species.</title>
        <authorList>
            <person name="Negi A."/>
            <person name="Liao B.Y."/>
            <person name="Yeh S.D."/>
        </authorList>
    </citation>
    <scope>NUCLEOTIDE SEQUENCE</scope>
    <source>
        <strain evidence="1">Sukarami</strain>
    </source>
</reference>
<sequence>PPFSWSYTLAGLPRLSRLSGCFLLATVKSERRRGFWQPNPPNFFL</sequence>
<dbReference type="Proteomes" id="UP001059596">
    <property type="component" value="Chromosome 3R"/>
</dbReference>
<name>A0A9Q0BU69_9MUSC</name>
<dbReference type="AlphaFoldDB" id="A0A9Q0BU69"/>
<comment type="caution">
    <text evidence="1">The sequence shown here is derived from an EMBL/GenBank/DDBJ whole genome shotgun (WGS) entry which is preliminary data.</text>
</comment>
<feature type="non-terminal residue" evidence="1">
    <location>
        <position position="1"/>
    </location>
</feature>
<proteinExistence type="predicted"/>